<name>A0AAD9FU60_PAPLA</name>
<keyword evidence="2" id="KW-0472">Membrane</keyword>
<feature type="compositionally biased region" description="Gly residues" evidence="1">
    <location>
        <begin position="456"/>
        <end position="470"/>
    </location>
</feature>
<feature type="compositionally biased region" description="Basic and acidic residues" evidence="1">
    <location>
        <begin position="475"/>
        <end position="485"/>
    </location>
</feature>
<sequence length="493" mass="53527">MASLELIPLAVLLLTPLTHAQVPEADPTAATSNPSPGANNTTCIWDKSALTEYLQCQKNRVSSTALIGGAIGVTLAILALVYLCVWLCNRKTNRRTPRQPRADEESGSRKGGSSQEDEYDTEYDEETEPEEEYQEALAKGDRRGDEKQRNDTRGDDWRDERRPDDRRGEESGSDERRSDKARGDERREDERRREDRPREVMPQGSKMPSQEKAPSRAPASRKQSASKSVKDPHAARVESASSDSEEDYSPPPPHPAHIAKSRPQLPSEMVDSPVQQTKTRSLYPFDPSSRSRPSTQGKSQSSSRAPASTTRQSMASAHTTSTGARHNPAPSMPPAPERSRSGTQPLNIRKSRIEPSAQTRRPSGPAPSYDEATRAKPSEPVPRSAPRTARPSTSVYAGSSSAPERRPAMPPASRRLGCKPHQPSALPPSKSPLASAYVIRNESYSRASAGVREETIGGGTTSRGVDGGGVASPADRLEGAHESMRGHQQGPVG</sequence>
<organism evidence="4 5">
    <name type="scientific">Papiliotrema laurentii</name>
    <name type="common">Cryptococcus laurentii</name>
    <dbReference type="NCBI Taxonomy" id="5418"/>
    <lineage>
        <taxon>Eukaryota</taxon>
        <taxon>Fungi</taxon>
        <taxon>Dikarya</taxon>
        <taxon>Basidiomycota</taxon>
        <taxon>Agaricomycotina</taxon>
        <taxon>Tremellomycetes</taxon>
        <taxon>Tremellales</taxon>
        <taxon>Rhynchogastremaceae</taxon>
        <taxon>Papiliotrema</taxon>
    </lineage>
</organism>
<feature type="transmembrane region" description="Helical" evidence="2">
    <location>
        <begin position="65"/>
        <end position="88"/>
    </location>
</feature>
<evidence type="ECO:0000256" key="1">
    <source>
        <dbReference type="SAM" id="MobiDB-lite"/>
    </source>
</evidence>
<feature type="compositionally biased region" description="Basic and acidic residues" evidence="1">
    <location>
        <begin position="138"/>
        <end position="199"/>
    </location>
</feature>
<protein>
    <submittedName>
        <fullName evidence="4">Uncharacterized protein</fullName>
    </submittedName>
</protein>
<comment type="caution">
    <text evidence="4">The sequence shown here is derived from an EMBL/GenBank/DDBJ whole genome shotgun (WGS) entry which is preliminary data.</text>
</comment>
<reference evidence="4" key="1">
    <citation type="submission" date="2023-02" db="EMBL/GenBank/DDBJ databases">
        <title>Identification and recombinant expression of a fungal hydrolase from Papiliotrema laurentii that hydrolyzes apple cutin and clears colloidal polyester polyurethane.</title>
        <authorList>
            <consortium name="DOE Joint Genome Institute"/>
            <person name="Roman V.A."/>
            <person name="Bojanowski C."/>
            <person name="Crable B.R."/>
            <person name="Wagner D.N."/>
            <person name="Hung C.S."/>
            <person name="Nadeau L.J."/>
            <person name="Schratz L."/>
            <person name="Haridas S."/>
            <person name="Pangilinan J."/>
            <person name="Lipzen A."/>
            <person name="Na H."/>
            <person name="Yan M."/>
            <person name="Ng V."/>
            <person name="Grigoriev I.V."/>
            <person name="Spatafora J.W."/>
            <person name="Barlow D."/>
            <person name="Biffinger J."/>
            <person name="Kelley-Loughnane N."/>
            <person name="Varaljay V.A."/>
            <person name="Crookes-Goodson W.J."/>
        </authorList>
    </citation>
    <scope>NUCLEOTIDE SEQUENCE</scope>
    <source>
        <strain evidence="4">5307AH</strain>
    </source>
</reference>
<proteinExistence type="predicted"/>
<evidence type="ECO:0000256" key="2">
    <source>
        <dbReference type="SAM" id="Phobius"/>
    </source>
</evidence>
<gene>
    <name evidence="4" type="ORF">DB88DRAFT_544454</name>
</gene>
<feature type="compositionally biased region" description="Polar residues" evidence="1">
    <location>
        <begin position="390"/>
        <end position="402"/>
    </location>
</feature>
<dbReference type="Proteomes" id="UP001182556">
    <property type="component" value="Unassembled WGS sequence"/>
</dbReference>
<feature type="compositionally biased region" description="Acidic residues" evidence="1">
    <location>
        <begin position="115"/>
        <end position="134"/>
    </location>
</feature>
<dbReference type="EMBL" id="JAODAN010000002">
    <property type="protein sequence ID" value="KAK1926188.1"/>
    <property type="molecule type" value="Genomic_DNA"/>
</dbReference>
<feature type="compositionally biased region" description="Polar residues" evidence="1">
    <location>
        <begin position="288"/>
        <end position="324"/>
    </location>
</feature>
<evidence type="ECO:0000313" key="5">
    <source>
        <dbReference type="Proteomes" id="UP001182556"/>
    </source>
</evidence>
<evidence type="ECO:0000313" key="4">
    <source>
        <dbReference type="EMBL" id="KAK1926188.1"/>
    </source>
</evidence>
<keyword evidence="2" id="KW-1133">Transmembrane helix</keyword>
<evidence type="ECO:0000256" key="3">
    <source>
        <dbReference type="SAM" id="SignalP"/>
    </source>
</evidence>
<dbReference type="AlphaFoldDB" id="A0AAD9FU60"/>
<accession>A0AAD9FU60</accession>
<keyword evidence="5" id="KW-1185">Reference proteome</keyword>
<keyword evidence="2" id="KW-0812">Transmembrane</keyword>
<feature type="chain" id="PRO_5042168979" evidence="3">
    <location>
        <begin position="21"/>
        <end position="493"/>
    </location>
</feature>
<feature type="signal peptide" evidence="3">
    <location>
        <begin position="1"/>
        <end position="20"/>
    </location>
</feature>
<feature type="region of interest" description="Disordered" evidence="1">
    <location>
        <begin position="94"/>
        <end position="493"/>
    </location>
</feature>
<keyword evidence="3" id="KW-0732">Signal</keyword>